<evidence type="ECO:0000259" key="6">
    <source>
        <dbReference type="Pfam" id="PF00150"/>
    </source>
</evidence>
<dbReference type="GO" id="GO:0000935">
    <property type="term" value="C:division septum"/>
    <property type="evidence" value="ECO:0007669"/>
    <property type="project" value="EnsemblFungi"/>
</dbReference>
<dbReference type="EMBL" id="KB822711">
    <property type="protein sequence ID" value="ETN46458.1"/>
    <property type="molecule type" value="Genomic_DNA"/>
</dbReference>
<dbReference type="GO" id="GO:0004338">
    <property type="term" value="F:glucan exo-1,3-beta-glucosidase activity"/>
    <property type="evidence" value="ECO:0007669"/>
    <property type="project" value="TreeGrafter"/>
</dbReference>
<feature type="domain" description="Glycoside hydrolase family 5" evidence="6">
    <location>
        <begin position="71"/>
        <end position="296"/>
    </location>
</feature>
<protein>
    <recommendedName>
        <fullName evidence="6">Glycoside hydrolase family 5 domain-containing protein</fullName>
    </recommendedName>
</protein>
<keyword evidence="8" id="KW-1185">Reference proteome</keyword>
<dbReference type="GO" id="GO:0005576">
    <property type="term" value="C:extracellular region"/>
    <property type="evidence" value="ECO:0007669"/>
    <property type="project" value="EnsemblFungi"/>
</dbReference>
<dbReference type="GO" id="GO:0046557">
    <property type="term" value="F:glucan endo-1,6-beta-glucosidase activity"/>
    <property type="evidence" value="ECO:0007669"/>
    <property type="project" value="EnsemblFungi"/>
</dbReference>
<dbReference type="PANTHER" id="PTHR31297">
    <property type="entry name" value="GLUCAN ENDO-1,6-BETA-GLUCOSIDASE B"/>
    <property type="match status" value="1"/>
</dbReference>
<reference evidence="7 8" key="1">
    <citation type="submission" date="2013-03" db="EMBL/GenBank/DDBJ databases">
        <title>The Genome Sequence of Phialophora europaea CBS 101466.</title>
        <authorList>
            <consortium name="The Broad Institute Genomics Platform"/>
            <person name="Cuomo C."/>
            <person name="de Hoog S."/>
            <person name="Gorbushina A."/>
            <person name="Walker B."/>
            <person name="Young S.K."/>
            <person name="Zeng Q."/>
            <person name="Gargeya S."/>
            <person name="Fitzgerald M."/>
            <person name="Haas B."/>
            <person name="Abouelleil A."/>
            <person name="Allen A.W."/>
            <person name="Alvarado L."/>
            <person name="Arachchi H.M."/>
            <person name="Berlin A.M."/>
            <person name="Chapman S.B."/>
            <person name="Gainer-Dewar J."/>
            <person name="Goldberg J."/>
            <person name="Griggs A."/>
            <person name="Gujja S."/>
            <person name="Hansen M."/>
            <person name="Howarth C."/>
            <person name="Imamovic A."/>
            <person name="Ireland A."/>
            <person name="Larimer J."/>
            <person name="McCowan C."/>
            <person name="Murphy C."/>
            <person name="Pearson M."/>
            <person name="Poon T.W."/>
            <person name="Priest M."/>
            <person name="Roberts A."/>
            <person name="Saif S."/>
            <person name="Shea T."/>
            <person name="Sisk P."/>
            <person name="Sykes S."/>
            <person name="Wortman J."/>
            <person name="Nusbaum C."/>
            <person name="Birren B."/>
        </authorList>
    </citation>
    <scope>NUCLEOTIDE SEQUENCE [LARGE SCALE GENOMIC DNA]</scope>
    <source>
        <strain evidence="7 8">CBS 101466</strain>
    </source>
</reference>
<proteinExistence type="inferred from homology"/>
<dbReference type="STRING" id="1220924.W2SEL4"/>
<dbReference type="InterPro" id="IPR001547">
    <property type="entry name" value="Glyco_hydro_5"/>
</dbReference>
<organism evidence="7 8">
    <name type="scientific">Cyphellophora europaea (strain CBS 101466)</name>
    <name type="common">Phialophora europaea</name>
    <dbReference type="NCBI Taxonomy" id="1220924"/>
    <lineage>
        <taxon>Eukaryota</taxon>
        <taxon>Fungi</taxon>
        <taxon>Dikarya</taxon>
        <taxon>Ascomycota</taxon>
        <taxon>Pezizomycotina</taxon>
        <taxon>Eurotiomycetes</taxon>
        <taxon>Chaetothyriomycetidae</taxon>
        <taxon>Chaetothyriales</taxon>
        <taxon>Cyphellophoraceae</taxon>
        <taxon>Cyphellophora</taxon>
    </lineage>
</organism>
<dbReference type="VEuPathDB" id="FungiDB:HMPREF1541_00642"/>
<dbReference type="RefSeq" id="XP_008711170.1">
    <property type="nucleotide sequence ID" value="XM_008712948.1"/>
</dbReference>
<dbReference type="SUPFAM" id="SSF51445">
    <property type="entry name" value="(Trans)glycosidases"/>
    <property type="match status" value="1"/>
</dbReference>
<dbReference type="GO" id="GO:1990819">
    <property type="term" value="C:mating projection actin fusion focus"/>
    <property type="evidence" value="ECO:0007669"/>
    <property type="project" value="EnsemblFungi"/>
</dbReference>
<evidence type="ECO:0000256" key="2">
    <source>
        <dbReference type="ARBA" id="ARBA00022801"/>
    </source>
</evidence>
<dbReference type="GeneID" id="19967981"/>
<accession>W2SEL4</accession>
<dbReference type="GO" id="GO:0009986">
    <property type="term" value="C:cell surface"/>
    <property type="evidence" value="ECO:0007669"/>
    <property type="project" value="TreeGrafter"/>
</dbReference>
<keyword evidence="3 5" id="KW-0326">Glycosidase</keyword>
<dbReference type="HOGENOM" id="CLU_004624_0_1_1"/>
<dbReference type="Gene3D" id="3.20.20.80">
    <property type="entry name" value="Glycosidases"/>
    <property type="match status" value="1"/>
</dbReference>
<evidence type="ECO:0000256" key="4">
    <source>
        <dbReference type="ARBA" id="ARBA00023316"/>
    </source>
</evidence>
<dbReference type="OrthoDB" id="62120at2759"/>
<dbReference type="GO" id="GO:0070879">
    <property type="term" value="P:fungal-type cell wall beta-glucan metabolic process"/>
    <property type="evidence" value="ECO:0007669"/>
    <property type="project" value="EnsemblFungi"/>
</dbReference>
<dbReference type="Proteomes" id="UP000030752">
    <property type="component" value="Unassembled WGS sequence"/>
</dbReference>
<keyword evidence="4" id="KW-0961">Cell wall biogenesis/degradation</keyword>
<dbReference type="GO" id="GO:0009251">
    <property type="term" value="P:glucan catabolic process"/>
    <property type="evidence" value="ECO:0007669"/>
    <property type="project" value="TreeGrafter"/>
</dbReference>
<dbReference type="InterPro" id="IPR050386">
    <property type="entry name" value="Glycosyl_hydrolase_5"/>
</dbReference>
<gene>
    <name evidence="7" type="ORF">HMPREF1541_00642</name>
</gene>
<dbReference type="Pfam" id="PF00150">
    <property type="entry name" value="Cellulase"/>
    <property type="match status" value="1"/>
</dbReference>
<dbReference type="eggNOG" id="ENOG502QPYU">
    <property type="taxonomic scope" value="Eukaryota"/>
</dbReference>
<keyword evidence="2 5" id="KW-0378">Hydrolase</keyword>
<dbReference type="PANTHER" id="PTHR31297:SF8">
    <property type="entry name" value="GLYCOSIDE HYDROLASE FAMILY 5 DOMAIN-CONTAINING PROTEIN"/>
    <property type="match status" value="1"/>
</dbReference>
<sequence>MLVVESKNTALTHPSKPILKRQTGGPIRGVNIGGWLLLEPWITPSIFQAQSGVVDEYTLTQNVGNAESILQSHWASWATEADFQKIAGAGLNLVRIPVGYWAFQKYDGDPYIQGAAEYLDQAIGWAANAGLNVWVDLHGAPLSQNGFDNSGQRTNSPGWTGGDTISFTADVIGQVAERYGNYSNVAGIELLNEPLMDVLPGGRDGTEQYTQQGYDAVRGAGYGGSVVFSDGFAESSSWNGFLTGQNTIVDHHEYQVFTDELLQLDWQGHVDYAYSNAGNWAGGADKPVVNGEWTAAMTDCAPALNGYGIGARYDGTFSRPTYNGGYESSEYIGSCASVNFIDQWTQDLKTATTNYIRAQIDVSETQASGWIFWNFKTEAAAEWDFFRLLDNGVWPSS</sequence>
<dbReference type="InParanoid" id="W2SEL4"/>
<dbReference type="FunCoup" id="W2SEL4">
    <property type="interactions" value="122"/>
</dbReference>
<evidence type="ECO:0000256" key="3">
    <source>
        <dbReference type="ARBA" id="ARBA00023295"/>
    </source>
</evidence>
<evidence type="ECO:0000256" key="5">
    <source>
        <dbReference type="RuleBase" id="RU361153"/>
    </source>
</evidence>
<comment type="similarity">
    <text evidence="1 5">Belongs to the glycosyl hydrolase 5 (cellulase A) family.</text>
</comment>
<evidence type="ECO:0000313" key="7">
    <source>
        <dbReference type="EMBL" id="ETN46458.1"/>
    </source>
</evidence>
<dbReference type="AlphaFoldDB" id="W2SEL4"/>
<name>W2SEL4_CYPE1</name>
<evidence type="ECO:0000256" key="1">
    <source>
        <dbReference type="ARBA" id="ARBA00005641"/>
    </source>
</evidence>
<evidence type="ECO:0000313" key="8">
    <source>
        <dbReference type="Proteomes" id="UP000030752"/>
    </source>
</evidence>
<dbReference type="InterPro" id="IPR017853">
    <property type="entry name" value="GH"/>
</dbReference>
<dbReference type="GO" id="GO:1904541">
    <property type="term" value="P:fungal-type cell wall disassembly involved in conjugation with cellular fusion"/>
    <property type="evidence" value="ECO:0007669"/>
    <property type="project" value="EnsemblFungi"/>
</dbReference>